<name>A0A1H0VMS7_SELRU</name>
<keyword evidence="4 6" id="KW-0408">Iron</keyword>
<evidence type="ECO:0000313" key="9">
    <source>
        <dbReference type="Proteomes" id="UP000182412"/>
    </source>
</evidence>
<keyword evidence="5 6" id="KW-0411">Iron-sulfur</keyword>
<evidence type="ECO:0000256" key="1">
    <source>
        <dbReference type="ARBA" id="ARBA00022448"/>
    </source>
</evidence>
<evidence type="ECO:0000313" key="8">
    <source>
        <dbReference type="EMBL" id="SDP79740.1"/>
    </source>
</evidence>
<evidence type="ECO:0000256" key="3">
    <source>
        <dbReference type="ARBA" id="ARBA00022982"/>
    </source>
</evidence>
<dbReference type="PRINTS" id="PR00352">
    <property type="entry name" value="3FE4SFRDOXIN"/>
</dbReference>
<dbReference type="GO" id="GO:0009055">
    <property type="term" value="F:electron transfer activity"/>
    <property type="evidence" value="ECO:0007669"/>
    <property type="project" value="UniProtKB-UniRule"/>
</dbReference>
<keyword evidence="2 6" id="KW-0479">Metal-binding</keyword>
<evidence type="ECO:0000256" key="5">
    <source>
        <dbReference type="ARBA" id="ARBA00023014"/>
    </source>
</evidence>
<dbReference type="PROSITE" id="PS51379">
    <property type="entry name" value="4FE4S_FER_2"/>
    <property type="match status" value="1"/>
</dbReference>
<dbReference type="PANTHER" id="PTHR36923:SF3">
    <property type="entry name" value="FERREDOXIN"/>
    <property type="match status" value="1"/>
</dbReference>
<dbReference type="Pfam" id="PF13459">
    <property type="entry name" value="Fer4_15"/>
    <property type="match status" value="1"/>
</dbReference>
<evidence type="ECO:0000259" key="7">
    <source>
        <dbReference type="PROSITE" id="PS51379"/>
    </source>
</evidence>
<comment type="function">
    <text evidence="6">Ferredoxins are iron-sulfur proteins that transfer electrons in a wide variety of metabolic reactions.</text>
</comment>
<dbReference type="PROSITE" id="PS00198">
    <property type="entry name" value="4FE4S_FER_1"/>
    <property type="match status" value="1"/>
</dbReference>
<dbReference type="AlphaFoldDB" id="A0A1H0VMS7"/>
<dbReference type="InterPro" id="IPR017896">
    <property type="entry name" value="4Fe4S_Fe-S-bd"/>
</dbReference>
<keyword evidence="3 6" id="KW-0249">Electron transport</keyword>
<dbReference type="InterPro" id="IPR001080">
    <property type="entry name" value="3Fe4S_ferredoxin"/>
</dbReference>
<dbReference type="RefSeq" id="WP_074573674.1">
    <property type="nucleotide sequence ID" value="NZ_FNJQ01000062.1"/>
</dbReference>
<dbReference type="PANTHER" id="PTHR36923">
    <property type="entry name" value="FERREDOXIN"/>
    <property type="match status" value="1"/>
</dbReference>
<accession>A0A1H0VMS7</accession>
<evidence type="ECO:0000256" key="6">
    <source>
        <dbReference type="RuleBase" id="RU368020"/>
    </source>
</evidence>
<gene>
    <name evidence="8" type="ORF">SAMN05216366_1628</name>
</gene>
<reference evidence="8 9" key="1">
    <citation type="submission" date="2016-10" db="EMBL/GenBank/DDBJ databases">
        <authorList>
            <person name="de Groot N.N."/>
        </authorList>
    </citation>
    <scope>NUCLEOTIDE SEQUENCE [LARGE SCALE GENOMIC DNA]</scope>
    <source>
        <strain evidence="8 9">S137</strain>
    </source>
</reference>
<protein>
    <recommendedName>
        <fullName evidence="6">Ferredoxin</fullName>
    </recommendedName>
</protein>
<sequence length="64" mass="6496">MKGYVDKALCVGCGMCAASCPEGFRLGDDGVAEGYQELPAESIEDAQQVAGDCPVGAITIVSAK</sequence>
<evidence type="ECO:0000256" key="4">
    <source>
        <dbReference type="ARBA" id="ARBA00023004"/>
    </source>
</evidence>
<dbReference type="SUPFAM" id="SSF54862">
    <property type="entry name" value="4Fe-4S ferredoxins"/>
    <property type="match status" value="1"/>
</dbReference>
<dbReference type="EMBL" id="FNJQ01000062">
    <property type="protein sequence ID" value="SDP79740.1"/>
    <property type="molecule type" value="Genomic_DNA"/>
</dbReference>
<keyword evidence="1 6" id="KW-0813">Transport</keyword>
<feature type="domain" description="4Fe-4S ferredoxin-type" evidence="7">
    <location>
        <begin position="1"/>
        <end position="29"/>
    </location>
</feature>
<dbReference type="OrthoDB" id="9803319at2"/>
<proteinExistence type="predicted"/>
<dbReference type="Proteomes" id="UP000182412">
    <property type="component" value="Unassembled WGS sequence"/>
</dbReference>
<evidence type="ECO:0000256" key="2">
    <source>
        <dbReference type="ARBA" id="ARBA00022723"/>
    </source>
</evidence>
<organism evidence="8 9">
    <name type="scientific">Selenomonas ruminantium</name>
    <dbReference type="NCBI Taxonomy" id="971"/>
    <lineage>
        <taxon>Bacteria</taxon>
        <taxon>Bacillati</taxon>
        <taxon>Bacillota</taxon>
        <taxon>Negativicutes</taxon>
        <taxon>Selenomonadales</taxon>
        <taxon>Selenomonadaceae</taxon>
        <taxon>Selenomonas</taxon>
    </lineage>
</organism>
<dbReference type="Gene3D" id="3.30.70.20">
    <property type="match status" value="1"/>
</dbReference>
<dbReference type="InterPro" id="IPR051269">
    <property type="entry name" value="Fe-S_cluster_ET"/>
</dbReference>
<dbReference type="GO" id="GO:0005506">
    <property type="term" value="F:iron ion binding"/>
    <property type="evidence" value="ECO:0007669"/>
    <property type="project" value="UniProtKB-UniRule"/>
</dbReference>
<dbReference type="InterPro" id="IPR017900">
    <property type="entry name" value="4Fe4S_Fe_S_CS"/>
</dbReference>
<dbReference type="GO" id="GO:0051536">
    <property type="term" value="F:iron-sulfur cluster binding"/>
    <property type="evidence" value="ECO:0007669"/>
    <property type="project" value="UniProtKB-KW"/>
</dbReference>
<dbReference type="SMR" id="A0A1H0VMS7"/>